<name>A0A177CKT6_9PLEO</name>
<feature type="compositionally biased region" description="Low complexity" evidence="1">
    <location>
        <begin position="76"/>
        <end position="94"/>
    </location>
</feature>
<evidence type="ECO:0000256" key="1">
    <source>
        <dbReference type="SAM" id="MobiDB-lite"/>
    </source>
</evidence>
<organism evidence="2 3">
    <name type="scientific">Paraphaeosphaeria sporulosa</name>
    <dbReference type="NCBI Taxonomy" id="1460663"/>
    <lineage>
        <taxon>Eukaryota</taxon>
        <taxon>Fungi</taxon>
        <taxon>Dikarya</taxon>
        <taxon>Ascomycota</taxon>
        <taxon>Pezizomycotina</taxon>
        <taxon>Dothideomycetes</taxon>
        <taxon>Pleosporomycetidae</taxon>
        <taxon>Pleosporales</taxon>
        <taxon>Massarineae</taxon>
        <taxon>Didymosphaeriaceae</taxon>
        <taxon>Paraphaeosphaeria</taxon>
    </lineage>
</organism>
<dbReference type="Proteomes" id="UP000077069">
    <property type="component" value="Unassembled WGS sequence"/>
</dbReference>
<dbReference type="InParanoid" id="A0A177CKT6"/>
<protein>
    <submittedName>
        <fullName evidence="2">Uncharacterized protein</fullName>
    </submittedName>
</protein>
<dbReference type="AlphaFoldDB" id="A0A177CKT6"/>
<evidence type="ECO:0000313" key="2">
    <source>
        <dbReference type="EMBL" id="OAG08154.1"/>
    </source>
</evidence>
<feature type="compositionally biased region" description="Pro residues" evidence="1">
    <location>
        <begin position="95"/>
        <end position="109"/>
    </location>
</feature>
<feature type="region of interest" description="Disordered" evidence="1">
    <location>
        <begin position="76"/>
        <end position="109"/>
    </location>
</feature>
<dbReference type="GeneID" id="28770172"/>
<proteinExistence type="predicted"/>
<keyword evidence="3" id="KW-1185">Reference proteome</keyword>
<reference evidence="2 3" key="1">
    <citation type="submission" date="2016-05" db="EMBL/GenBank/DDBJ databases">
        <title>Comparative analysis of secretome profiles of manganese(II)-oxidizing ascomycete fungi.</title>
        <authorList>
            <consortium name="DOE Joint Genome Institute"/>
            <person name="Zeiner C.A."/>
            <person name="Purvine S.O."/>
            <person name="Zink E.M."/>
            <person name="Wu S."/>
            <person name="Pasa-Tolic L."/>
            <person name="Chaput D.L."/>
            <person name="Haridas S."/>
            <person name="Grigoriev I.V."/>
            <person name="Santelli C.M."/>
            <person name="Hansel C.M."/>
        </authorList>
    </citation>
    <scope>NUCLEOTIDE SEQUENCE [LARGE SCALE GENOMIC DNA]</scope>
    <source>
        <strain evidence="2 3">AP3s5-JAC2a</strain>
    </source>
</reference>
<evidence type="ECO:0000313" key="3">
    <source>
        <dbReference type="Proteomes" id="UP000077069"/>
    </source>
</evidence>
<dbReference type="RefSeq" id="XP_018038519.1">
    <property type="nucleotide sequence ID" value="XM_018186686.1"/>
</dbReference>
<sequence length="176" mass="19560">MRWNDRRHACERLVGGVLVSACCWRVEMEGIEDVRVDRLCWLWLESGAFYRFSRSKRRPHVDTNVPLRSSSLHFLSSSHPVPTLSPPTSLTHFSPLPPHESPSPQTHPPTPITCCVPSLGYTICTPARAPTPHAAGTHAAKIFPAVSPISTLLGVHWPAAGRQALRTYARMRVVGW</sequence>
<dbReference type="EMBL" id="KV441550">
    <property type="protein sequence ID" value="OAG08154.1"/>
    <property type="molecule type" value="Genomic_DNA"/>
</dbReference>
<gene>
    <name evidence="2" type="ORF">CC84DRAFT_557517</name>
</gene>
<accession>A0A177CKT6</accession>